<dbReference type="PANTHER" id="PTHR28594">
    <property type="entry name" value="ATR-INTERACTING PROTEIN"/>
    <property type="match status" value="1"/>
</dbReference>
<keyword evidence="3" id="KW-1185">Reference proteome</keyword>
<name>A0A9P5PDI2_9AGAR</name>
<evidence type="ECO:0000313" key="2">
    <source>
        <dbReference type="EMBL" id="KAF9060100.1"/>
    </source>
</evidence>
<dbReference type="InterPro" id="IPR033349">
    <property type="entry name" value="ATRIP"/>
</dbReference>
<dbReference type="AlphaFoldDB" id="A0A9P5PDI2"/>
<accession>A0A9P5PDI2</accession>
<feature type="region of interest" description="Disordered" evidence="1">
    <location>
        <begin position="329"/>
        <end position="353"/>
    </location>
</feature>
<proteinExistence type="predicted"/>
<comment type="caution">
    <text evidence="2">The sequence shown here is derived from an EMBL/GenBank/DDBJ whole genome shotgun (WGS) entry which is preliminary data.</text>
</comment>
<dbReference type="OrthoDB" id="3366922at2759"/>
<dbReference type="GO" id="GO:0000077">
    <property type="term" value="P:DNA damage checkpoint signaling"/>
    <property type="evidence" value="ECO:0007669"/>
    <property type="project" value="InterPro"/>
</dbReference>
<feature type="region of interest" description="Disordered" evidence="1">
    <location>
        <begin position="184"/>
        <end position="211"/>
    </location>
</feature>
<feature type="region of interest" description="Disordered" evidence="1">
    <location>
        <begin position="77"/>
        <end position="128"/>
    </location>
</feature>
<protein>
    <submittedName>
        <fullName evidence="2">Uncharacterized protein</fullName>
    </submittedName>
</protein>
<evidence type="ECO:0000256" key="1">
    <source>
        <dbReference type="SAM" id="MobiDB-lite"/>
    </source>
</evidence>
<feature type="compositionally biased region" description="Pro residues" evidence="1">
    <location>
        <begin position="188"/>
        <end position="210"/>
    </location>
</feature>
<sequence>MDDFDDFIDDDFDEQTLAALDQIEKNLLEKKHESTAVNPPAKRQKLETGWRHLVNNSFDLDELPEISVVQNSYTFQNSPSLTPGRVPNRVQPVATSSRNVPKATAVQKRASFNRNQPGSRQPSVRPRNSRLLEEIASALAEPPNNDPRPPQRFPAPVSARLTQPVLPLPATQPQPTLPAHVVTRHEPTPPPVRQLAPAPAPASPVPPPSPKISEEIDQFKKQLEEIRQENEKIRAALKEAEEARLAKVGEVAVLRRGIQKTAEDHATQISKLKTAKDEADAKQTNLQRDLKEEMERMKTQFIFRQHELESSRKGPMSVARKNVTRELPGATQTPFWGTRAAGPSSSGHLPPEATPIRTLIRPQFRSPEKSRKTAMLPGFENSFLESTPKRILGKEKAISPEIHRPLFADELRNASVPPVRAQSAFPDHGFGMDIDVPPIVEKMSPKNEELPSSPIRPDRGDIEMDDGEEEEEEEEESLDEAHFNWKAELTRVMLTHTHSSYPQPTLQLLAEQSVAIGAPGDYSSHISRILEVIASTAIQDDYERAISVVARCLISLSIALNLSNLILPLIPLLNLLSTLIYSQPSFISTVLHQCEDNNPRILVLLCDVIRQQLDVEKHSDDTPLLAAQALSLAESLCWRTPEDAVEKLDFIARNQEILMVLLNNSQPSWFLARVARLLTLMCKYPHLARSLLSLPVSATNNQAPLAPKIPQLDRLCFFLIDQNRQGAESVTLRENVVTLLAVLSQSHPDAHATLTSTYATISSLVSYLTSLTSPIWEEDESLVSSPSTVASTISSVNQTTYLLHYLVFSVQPEIGLKIKLQNAPQRPFNGVTHMFIVTFGRLSYAPIPEWLDSDKSYELSGIREMARELLELVVDGPDIDNVYAAYHDEEEIDEGEMEKQLLGDA</sequence>
<evidence type="ECO:0000313" key="3">
    <source>
        <dbReference type="Proteomes" id="UP000772434"/>
    </source>
</evidence>
<gene>
    <name evidence="2" type="ORF">BDP27DRAFT_1430469</name>
</gene>
<dbReference type="PANTHER" id="PTHR28594:SF1">
    <property type="entry name" value="ATR-INTERACTING PROTEIN"/>
    <property type="match status" value="1"/>
</dbReference>
<dbReference type="EMBL" id="JADNRY010000260">
    <property type="protein sequence ID" value="KAF9060100.1"/>
    <property type="molecule type" value="Genomic_DNA"/>
</dbReference>
<organism evidence="2 3">
    <name type="scientific">Rhodocollybia butyracea</name>
    <dbReference type="NCBI Taxonomy" id="206335"/>
    <lineage>
        <taxon>Eukaryota</taxon>
        <taxon>Fungi</taxon>
        <taxon>Dikarya</taxon>
        <taxon>Basidiomycota</taxon>
        <taxon>Agaricomycotina</taxon>
        <taxon>Agaricomycetes</taxon>
        <taxon>Agaricomycetidae</taxon>
        <taxon>Agaricales</taxon>
        <taxon>Marasmiineae</taxon>
        <taxon>Omphalotaceae</taxon>
        <taxon>Rhodocollybia</taxon>
    </lineage>
</organism>
<feature type="compositionally biased region" description="Acidic residues" evidence="1">
    <location>
        <begin position="463"/>
        <end position="478"/>
    </location>
</feature>
<feature type="region of interest" description="Disordered" evidence="1">
    <location>
        <begin position="444"/>
        <end position="479"/>
    </location>
</feature>
<dbReference type="Proteomes" id="UP000772434">
    <property type="component" value="Unassembled WGS sequence"/>
</dbReference>
<feature type="compositionally biased region" description="Polar residues" evidence="1">
    <location>
        <begin position="110"/>
        <end position="122"/>
    </location>
</feature>
<reference evidence="2" key="1">
    <citation type="submission" date="2020-11" db="EMBL/GenBank/DDBJ databases">
        <authorList>
            <consortium name="DOE Joint Genome Institute"/>
            <person name="Ahrendt S."/>
            <person name="Riley R."/>
            <person name="Andreopoulos W."/>
            <person name="Labutti K."/>
            <person name="Pangilinan J."/>
            <person name="Ruiz-Duenas F.J."/>
            <person name="Barrasa J.M."/>
            <person name="Sanchez-Garcia M."/>
            <person name="Camarero S."/>
            <person name="Miyauchi S."/>
            <person name="Serrano A."/>
            <person name="Linde D."/>
            <person name="Babiker R."/>
            <person name="Drula E."/>
            <person name="Ayuso-Fernandez I."/>
            <person name="Pacheco R."/>
            <person name="Padilla G."/>
            <person name="Ferreira P."/>
            <person name="Barriuso J."/>
            <person name="Kellner H."/>
            <person name="Castanera R."/>
            <person name="Alfaro M."/>
            <person name="Ramirez L."/>
            <person name="Pisabarro A.G."/>
            <person name="Kuo A."/>
            <person name="Tritt A."/>
            <person name="Lipzen A."/>
            <person name="He G."/>
            <person name="Yan M."/>
            <person name="Ng V."/>
            <person name="Cullen D."/>
            <person name="Martin F."/>
            <person name="Rosso M.-N."/>
            <person name="Henrissat B."/>
            <person name="Hibbett D."/>
            <person name="Martinez A.T."/>
            <person name="Grigoriev I.V."/>
        </authorList>
    </citation>
    <scope>NUCLEOTIDE SEQUENCE</scope>
    <source>
        <strain evidence="2">AH 40177</strain>
    </source>
</reference>